<organism evidence="2">
    <name type="scientific">uncultured Dysgonomonas sp</name>
    <dbReference type="NCBI Taxonomy" id="206096"/>
    <lineage>
        <taxon>Bacteria</taxon>
        <taxon>Pseudomonadati</taxon>
        <taxon>Bacteroidota</taxon>
        <taxon>Bacteroidia</taxon>
        <taxon>Bacteroidales</taxon>
        <taxon>Dysgonomonadaceae</taxon>
        <taxon>Dysgonomonas</taxon>
        <taxon>environmental samples</taxon>
    </lineage>
</organism>
<accession>A0A212JSX8</accession>
<protein>
    <recommendedName>
        <fullName evidence="3">DUF1735 domain-containing protein</fullName>
    </recommendedName>
</protein>
<keyword evidence="1" id="KW-0732">Signal</keyword>
<dbReference type="RefSeq" id="WP_296942129.1">
    <property type="nucleotide sequence ID" value="NZ_LT599032.1"/>
</dbReference>
<sequence>MKKIYLYILTTITLSIAFASCDKDLPFPIDEVKRSVVIDVKRVPGTDGVLSEGVTTGDYQIKLTIPTQQGDYSMMDHAQLLAVLNNGTTTTAQVVVDNITSFPSTQTINIADVYSKFGKTAPALGETLNFTVNVVLKSGEVIPGWDPYTKVFNNQAFLGWQIEGRSLSNRVQYSVMCPFVPEDFIGTFQCTETGLGNDVYDVVLSHHAEVPSTVPSDIDPSKLYGIKMDPISPNVWAPEAITSIVIWINTEDFSLYIPNQGTGDMYDPTHEIFWCDAKDTSISTCNNTIKFSVRPYMPGYGGWGYCVFSIAP</sequence>
<gene>
    <name evidence="2" type="ORF">KL86DYS1_30335</name>
</gene>
<proteinExistence type="predicted"/>
<evidence type="ECO:0008006" key="3">
    <source>
        <dbReference type="Google" id="ProtNLM"/>
    </source>
</evidence>
<feature type="chain" id="PRO_5012148828" description="DUF1735 domain-containing protein" evidence="1">
    <location>
        <begin position="20"/>
        <end position="312"/>
    </location>
</feature>
<name>A0A212JSX8_9BACT</name>
<evidence type="ECO:0000313" key="2">
    <source>
        <dbReference type="EMBL" id="SBW02542.1"/>
    </source>
</evidence>
<evidence type="ECO:0000256" key="1">
    <source>
        <dbReference type="SAM" id="SignalP"/>
    </source>
</evidence>
<reference evidence="2" key="1">
    <citation type="submission" date="2016-04" db="EMBL/GenBank/DDBJ databases">
        <authorList>
            <person name="Evans L.H."/>
            <person name="Alamgir A."/>
            <person name="Owens N."/>
            <person name="Weber N.D."/>
            <person name="Virtaneva K."/>
            <person name="Barbian K."/>
            <person name="Babar A."/>
            <person name="Rosenke K."/>
        </authorList>
    </citation>
    <scope>NUCLEOTIDE SEQUENCE</scope>
    <source>
        <strain evidence="2">86-1</strain>
    </source>
</reference>
<dbReference type="EMBL" id="FLUM01000003">
    <property type="protein sequence ID" value="SBW02542.1"/>
    <property type="molecule type" value="Genomic_DNA"/>
</dbReference>
<feature type="signal peptide" evidence="1">
    <location>
        <begin position="1"/>
        <end position="19"/>
    </location>
</feature>
<dbReference type="PROSITE" id="PS51257">
    <property type="entry name" value="PROKAR_LIPOPROTEIN"/>
    <property type="match status" value="1"/>
</dbReference>
<dbReference type="AlphaFoldDB" id="A0A212JSX8"/>